<organism evidence="4 5">
    <name type="scientific">Enhygromyxa salina</name>
    <dbReference type="NCBI Taxonomy" id="215803"/>
    <lineage>
        <taxon>Bacteria</taxon>
        <taxon>Pseudomonadati</taxon>
        <taxon>Myxococcota</taxon>
        <taxon>Polyangia</taxon>
        <taxon>Nannocystales</taxon>
        <taxon>Nannocystaceae</taxon>
        <taxon>Enhygromyxa</taxon>
    </lineage>
</organism>
<dbReference type="InterPro" id="IPR036388">
    <property type="entry name" value="WH-like_DNA-bd_sf"/>
</dbReference>
<dbReference type="Gene3D" id="3.10.450.50">
    <property type="match status" value="1"/>
</dbReference>
<dbReference type="RefSeq" id="WP_106090607.1">
    <property type="nucleotide sequence ID" value="NZ_PVNL01000069.1"/>
</dbReference>
<evidence type="ECO:0000313" key="4">
    <source>
        <dbReference type="EMBL" id="PRQ06764.1"/>
    </source>
</evidence>
<dbReference type="GO" id="GO:0003677">
    <property type="term" value="F:DNA binding"/>
    <property type="evidence" value="ECO:0007669"/>
    <property type="project" value="InterPro"/>
</dbReference>
<dbReference type="InterPro" id="IPR013249">
    <property type="entry name" value="RNA_pol_sigma70_r4_t2"/>
</dbReference>
<evidence type="ECO:0000259" key="2">
    <source>
        <dbReference type="Pfam" id="PF04542"/>
    </source>
</evidence>
<proteinExistence type="predicted"/>
<dbReference type="Proteomes" id="UP000238823">
    <property type="component" value="Unassembled WGS sequence"/>
</dbReference>
<dbReference type="AlphaFoldDB" id="A0A2S9YNV3"/>
<comment type="subunit">
    <text evidence="1">Interacts transiently with the RNA polymerase catalytic core formed by RpoA, RpoB, RpoC and RpoZ (2 alpha, 1 beta, 1 beta' and 1 omega subunit) to form the RNA polymerase holoenzyme that can initiate transcription.</text>
</comment>
<dbReference type="GO" id="GO:0006352">
    <property type="term" value="P:DNA-templated transcription initiation"/>
    <property type="evidence" value="ECO:0007669"/>
    <property type="project" value="InterPro"/>
</dbReference>
<dbReference type="Pfam" id="PF08281">
    <property type="entry name" value="Sigma70_r4_2"/>
    <property type="match status" value="1"/>
</dbReference>
<dbReference type="NCBIfam" id="TIGR02937">
    <property type="entry name" value="sigma70-ECF"/>
    <property type="match status" value="1"/>
</dbReference>
<protein>
    <submittedName>
        <fullName evidence="4">ECF RNA polymerase sigma factor SigJ</fullName>
    </submittedName>
</protein>
<accession>A0A2S9YNV3</accession>
<dbReference type="SUPFAM" id="SSF88659">
    <property type="entry name" value="Sigma3 and sigma4 domains of RNA polymerase sigma factors"/>
    <property type="match status" value="1"/>
</dbReference>
<comment type="caution">
    <text evidence="4">The sequence shown here is derived from an EMBL/GenBank/DDBJ whole genome shotgun (WGS) entry which is preliminary data.</text>
</comment>
<dbReference type="Pfam" id="PF04542">
    <property type="entry name" value="Sigma70_r2"/>
    <property type="match status" value="1"/>
</dbReference>
<sequence>MDPSIPSIPWPALFAEHQRYLWSVCYRMTGDAQDAEDLVQATFERAMQRPPEQLDRPWRPWLTRVATNLSIDLLRRRSHQAYDGPWLPAPVEELLEVEGWTCDRHGGDISEFEVRYGQLESARLAFLLALETLDPRGRAVLILRDVLGYSGPEIGEFLGLTGANVRVILHRARKALDEARGQTDDQPRAPDHADASVHAAIERLMTAIRSGDPAALSELLAEDVRICTDAGGEFLAARKVVSGRDSVAKLLLGIAKLPPTWTEFRQINGEPGLVMELAPTPLRTARRAVLHLELAGSQIKQLQLHLASRKLVGIDFTTRAASRP</sequence>
<dbReference type="GO" id="GO:0016987">
    <property type="term" value="F:sigma factor activity"/>
    <property type="evidence" value="ECO:0007669"/>
    <property type="project" value="InterPro"/>
</dbReference>
<dbReference type="SUPFAM" id="SSF54427">
    <property type="entry name" value="NTF2-like"/>
    <property type="match status" value="1"/>
</dbReference>
<dbReference type="Gene3D" id="1.10.1740.10">
    <property type="match status" value="1"/>
</dbReference>
<name>A0A2S9YNV3_9BACT</name>
<evidence type="ECO:0000259" key="3">
    <source>
        <dbReference type="Pfam" id="PF08281"/>
    </source>
</evidence>
<dbReference type="InterPro" id="IPR013325">
    <property type="entry name" value="RNA_pol_sigma_r2"/>
</dbReference>
<dbReference type="InterPro" id="IPR032710">
    <property type="entry name" value="NTF2-like_dom_sf"/>
</dbReference>
<evidence type="ECO:0000313" key="5">
    <source>
        <dbReference type="Proteomes" id="UP000238823"/>
    </source>
</evidence>
<dbReference type="InterPro" id="IPR007627">
    <property type="entry name" value="RNA_pol_sigma70_r2"/>
</dbReference>
<dbReference type="CDD" id="cd06171">
    <property type="entry name" value="Sigma70_r4"/>
    <property type="match status" value="1"/>
</dbReference>
<dbReference type="OrthoDB" id="3211555at2"/>
<reference evidence="4 5" key="1">
    <citation type="submission" date="2018-03" db="EMBL/GenBank/DDBJ databases">
        <title>Draft Genome Sequences of the Obligatory Marine Myxobacteria Enhygromyxa salina SWB007.</title>
        <authorList>
            <person name="Poehlein A."/>
            <person name="Moghaddam J.A."/>
            <person name="Harms H."/>
            <person name="Alanjari M."/>
            <person name="Koenig G.M."/>
            <person name="Daniel R."/>
            <person name="Schaeberle T.F."/>
        </authorList>
    </citation>
    <scope>NUCLEOTIDE SEQUENCE [LARGE SCALE GENOMIC DNA]</scope>
    <source>
        <strain evidence="4 5">SWB007</strain>
    </source>
</reference>
<dbReference type="InterPro" id="IPR013324">
    <property type="entry name" value="RNA_pol_sigma_r3/r4-like"/>
</dbReference>
<dbReference type="SUPFAM" id="SSF88946">
    <property type="entry name" value="Sigma2 domain of RNA polymerase sigma factors"/>
    <property type="match status" value="1"/>
</dbReference>
<gene>
    <name evidence="4" type="primary">sigJ_2</name>
    <name evidence="4" type="ORF">ENSA7_36400</name>
</gene>
<dbReference type="EMBL" id="PVNL01000069">
    <property type="protein sequence ID" value="PRQ06764.1"/>
    <property type="molecule type" value="Genomic_DNA"/>
</dbReference>
<feature type="domain" description="RNA polymerase sigma factor 70 region 4 type 2" evidence="3">
    <location>
        <begin position="124"/>
        <end position="176"/>
    </location>
</feature>
<dbReference type="PANTHER" id="PTHR30173">
    <property type="entry name" value="SIGMA 19 FACTOR"/>
    <property type="match status" value="1"/>
</dbReference>
<dbReference type="PANTHER" id="PTHR30173:SF36">
    <property type="entry name" value="ECF RNA POLYMERASE SIGMA FACTOR SIGJ"/>
    <property type="match status" value="1"/>
</dbReference>
<dbReference type="InterPro" id="IPR014284">
    <property type="entry name" value="RNA_pol_sigma-70_dom"/>
</dbReference>
<dbReference type="Gene3D" id="1.10.10.10">
    <property type="entry name" value="Winged helix-like DNA-binding domain superfamily/Winged helix DNA-binding domain"/>
    <property type="match status" value="1"/>
</dbReference>
<evidence type="ECO:0000256" key="1">
    <source>
        <dbReference type="ARBA" id="ARBA00011344"/>
    </source>
</evidence>
<feature type="domain" description="RNA polymerase sigma-70 region 2" evidence="2">
    <location>
        <begin position="13"/>
        <end position="78"/>
    </location>
</feature>
<dbReference type="InterPro" id="IPR052704">
    <property type="entry name" value="ECF_Sigma-70_Domain"/>
</dbReference>